<accession>A0A2P2JF82</accession>
<dbReference type="EMBL" id="GGEC01011639">
    <property type="protein sequence ID" value="MBW92122.1"/>
    <property type="molecule type" value="Transcribed_RNA"/>
</dbReference>
<reference evidence="1" key="1">
    <citation type="submission" date="2018-02" db="EMBL/GenBank/DDBJ databases">
        <title>Rhizophora mucronata_Transcriptome.</title>
        <authorList>
            <person name="Meera S.P."/>
            <person name="Sreeshan A."/>
            <person name="Augustine A."/>
        </authorList>
    </citation>
    <scope>NUCLEOTIDE SEQUENCE</scope>
    <source>
        <tissue evidence="1">Leaf</tissue>
    </source>
</reference>
<sequence>MLIQSPHSTAFSLVVNIASKYISIGIDDKYIHLIIGFRLILH</sequence>
<name>A0A2P2JF82_RHIMU</name>
<protein>
    <submittedName>
        <fullName evidence="1">Uncharacterized protein</fullName>
    </submittedName>
</protein>
<organism evidence="1">
    <name type="scientific">Rhizophora mucronata</name>
    <name type="common">Asiatic mangrove</name>
    <dbReference type="NCBI Taxonomy" id="61149"/>
    <lineage>
        <taxon>Eukaryota</taxon>
        <taxon>Viridiplantae</taxon>
        <taxon>Streptophyta</taxon>
        <taxon>Embryophyta</taxon>
        <taxon>Tracheophyta</taxon>
        <taxon>Spermatophyta</taxon>
        <taxon>Magnoliopsida</taxon>
        <taxon>eudicotyledons</taxon>
        <taxon>Gunneridae</taxon>
        <taxon>Pentapetalae</taxon>
        <taxon>rosids</taxon>
        <taxon>fabids</taxon>
        <taxon>Malpighiales</taxon>
        <taxon>Rhizophoraceae</taxon>
        <taxon>Rhizophora</taxon>
    </lineage>
</organism>
<evidence type="ECO:0000313" key="1">
    <source>
        <dbReference type="EMBL" id="MBW92122.1"/>
    </source>
</evidence>
<proteinExistence type="predicted"/>
<dbReference type="AlphaFoldDB" id="A0A2P2JF82"/>